<accession>A0A0W0FBI4</accession>
<dbReference type="AlphaFoldDB" id="A0A0W0FBI4"/>
<dbReference type="Pfam" id="PF14521">
    <property type="entry name" value="Aspzincin_M35"/>
    <property type="match status" value="1"/>
</dbReference>
<evidence type="ECO:0000256" key="1">
    <source>
        <dbReference type="SAM" id="SignalP"/>
    </source>
</evidence>
<dbReference type="InterPro" id="IPR029463">
    <property type="entry name" value="Lys_MEP"/>
</dbReference>
<dbReference type="GO" id="GO:0004222">
    <property type="term" value="F:metalloendopeptidase activity"/>
    <property type="evidence" value="ECO:0007669"/>
    <property type="project" value="InterPro"/>
</dbReference>
<protein>
    <recommendedName>
        <fullName evidence="2">Lysine-specific metallo-endopeptidase domain-containing protein</fullName>
    </recommendedName>
</protein>
<name>A0A0W0FBI4_MONRR</name>
<reference evidence="3 4" key="1">
    <citation type="submission" date="2015-12" db="EMBL/GenBank/DDBJ databases">
        <title>Draft genome sequence of Moniliophthora roreri, the causal agent of frosty pod rot of cacao.</title>
        <authorList>
            <person name="Aime M.C."/>
            <person name="Diaz-Valderrama J.R."/>
            <person name="Kijpornyongpan T."/>
            <person name="Phillips-Mora W."/>
        </authorList>
    </citation>
    <scope>NUCLEOTIDE SEQUENCE [LARGE SCALE GENOMIC DNA]</scope>
    <source>
        <strain evidence="3 4">MCA 2952</strain>
    </source>
</reference>
<dbReference type="EMBL" id="LATX01002149">
    <property type="protein sequence ID" value="KTB33696.1"/>
    <property type="molecule type" value="Genomic_DNA"/>
</dbReference>
<dbReference type="Proteomes" id="UP000054988">
    <property type="component" value="Unassembled WGS sequence"/>
</dbReference>
<comment type="caution">
    <text evidence="3">The sequence shown here is derived from an EMBL/GenBank/DDBJ whole genome shotgun (WGS) entry which is preliminary data.</text>
</comment>
<gene>
    <name evidence="3" type="ORF">WG66_13763</name>
</gene>
<evidence type="ECO:0000259" key="2">
    <source>
        <dbReference type="Pfam" id="PF14521"/>
    </source>
</evidence>
<feature type="domain" description="Lysine-specific metallo-endopeptidase" evidence="2">
    <location>
        <begin position="66"/>
        <end position="213"/>
    </location>
</feature>
<evidence type="ECO:0000313" key="4">
    <source>
        <dbReference type="Proteomes" id="UP000054988"/>
    </source>
</evidence>
<dbReference type="InterPro" id="IPR024079">
    <property type="entry name" value="MetalloPept_cat_dom_sf"/>
</dbReference>
<dbReference type="Gene3D" id="3.40.390.10">
    <property type="entry name" value="Collagenase (Catalytic Domain)"/>
    <property type="match status" value="1"/>
</dbReference>
<keyword evidence="1" id="KW-0732">Signal</keyword>
<feature type="chain" id="PRO_5006901661" description="Lysine-specific metallo-endopeptidase domain-containing protein" evidence="1">
    <location>
        <begin position="21"/>
        <end position="222"/>
    </location>
</feature>
<sequence>MFSVLAFFTIAAATFTTVAGLAFPADLTHGLAKRAVFNCSDPAKLSIINAAYGGGKSMAFDARTYIASHGANDALVKQYFGNNTSLIPRVSWIYNQIATEAGMNYTLTCDYDPAGACASGTVVARNTRYRTGCNFDRCSRTDFCPRFYNRLPMSCSTNINSMNGSREDTIIHEMSHALGDTTDFNGSCSSARTLALNNATAAIINAYNYGCFAMEVYKATRC</sequence>
<proteinExistence type="predicted"/>
<dbReference type="SUPFAM" id="SSF55486">
    <property type="entry name" value="Metalloproteases ('zincins'), catalytic domain"/>
    <property type="match status" value="1"/>
</dbReference>
<evidence type="ECO:0000313" key="3">
    <source>
        <dbReference type="EMBL" id="KTB33696.1"/>
    </source>
</evidence>
<feature type="signal peptide" evidence="1">
    <location>
        <begin position="1"/>
        <end position="20"/>
    </location>
</feature>
<organism evidence="3 4">
    <name type="scientific">Moniliophthora roreri</name>
    <name type="common">Frosty pod rot fungus</name>
    <name type="synonym">Monilia roreri</name>
    <dbReference type="NCBI Taxonomy" id="221103"/>
    <lineage>
        <taxon>Eukaryota</taxon>
        <taxon>Fungi</taxon>
        <taxon>Dikarya</taxon>
        <taxon>Basidiomycota</taxon>
        <taxon>Agaricomycotina</taxon>
        <taxon>Agaricomycetes</taxon>
        <taxon>Agaricomycetidae</taxon>
        <taxon>Agaricales</taxon>
        <taxon>Marasmiineae</taxon>
        <taxon>Marasmiaceae</taxon>
        <taxon>Moniliophthora</taxon>
    </lineage>
</organism>